<proteinExistence type="predicted"/>
<evidence type="ECO:0000313" key="2">
    <source>
        <dbReference type="EMBL" id="EZG88387.1"/>
    </source>
</evidence>
<sequence>MSYDKYYKVQACAFFAQGKCRNGGKLDWPAQPRTGQPCYTATLLIISEYCRFAHGEDELRARAPSVDSDSSVTPPSPSSVLGEAEDMGCWTDLAKKDVDSSALMGDASTVDSPCNRSRISSSLSDISSWVSFCPSGQIRDISFAEGLSMSVLSDRYED</sequence>
<keyword evidence="3" id="KW-1185">Reference proteome</keyword>
<name>A0A023BDD2_GRENI</name>
<dbReference type="AlphaFoldDB" id="A0A023BDD2"/>
<feature type="compositionally biased region" description="Low complexity" evidence="1">
    <location>
        <begin position="64"/>
        <end position="73"/>
    </location>
</feature>
<accession>A0A023BDD2</accession>
<dbReference type="Proteomes" id="UP000019763">
    <property type="component" value="Unassembled WGS sequence"/>
</dbReference>
<protein>
    <submittedName>
        <fullName evidence="2">Uncharacterized protein</fullName>
    </submittedName>
</protein>
<dbReference type="EMBL" id="AFNH02000038">
    <property type="protein sequence ID" value="EZG88387.1"/>
    <property type="molecule type" value="Genomic_DNA"/>
</dbReference>
<feature type="region of interest" description="Disordered" evidence="1">
    <location>
        <begin position="61"/>
        <end position="83"/>
    </location>
</feature>
<organism evidence="2 3">
    <name type="scientific">Gregarina niphandrodes</name>
    <name type="common">Septate eugregarine</name>
    <dbReference type="NCBI Taxonomy" id="110365"/>
    <lineage>
        <taxon>Eukaryota</taxon>
        <taxon>Sar</taxon>
        <taxon>Alveolata</taxon>
        <taxon>Apicomplexa</taxon>
        <taxon>Conoidasida</taxon>
        <taxon>Gregarinasina</taxon>
        <taxon>Eugregarinorida</taxon>
        <taxon>Gregarinidae</taxon>
        <taxon>Gregarina</taxon>
    </lineage>
</organism>
<dbReference type="GeneID" id="22910423"/>
<reference evidence="2" key="1">
    <citation type="submission" date="2013-12" db="EMBL/GenBank/DDBJ databases">
        <authorList>
            <person name="Omoto C.K."/>
            <person name="Sibley D."/>
            <person name="Venepally P."/>
            <person name="Hadjithomas M."/>
            <person name="Karamycheva S."/>
            <person name="Brunk B."/>
            <person name="Roos D."/>
            <person name="Caler E."/>
            <person name="Lorenzi H."/>
        </authorList>
    </citation>
    <scope>NUCLEOTIDE SEQUENCE</scope>
</reference>
<comment type="caution">
    <text evidence="2">The sequence shown here is derived from an EMBL/GenBank/DDBJ whole genome shotgun (WGS) entry which is preliminary data.</text>
</comment>
<gene>
    <name evidence="2" type="ORF">GNI_004670</name>
</gene>
<evidence type="ECO:0000256" key="1">
    <source>
        <dbReference type="SAM" id="MobiDB-lite"/>
    </source>
</evidence>
<dbReference type="VEuPathDB" id="CryptoDB:GNI_004670"/>
<evidence type="ECO:0000313" key="3">
    <source>
        <dbReference type="Proteomes" id="UP000019763"/>
    </source>
</evidence>
<dbReference type="RefSeq" id="XP_011128561.1">
    <property type="nucleotide sequence ID" value="XM_011130259.1"/>
</dbReference>